<name>A0A0D2IG23_9EURO</name>
<evidence type="ECO:0000256" key="4">
    <source>
        <dbReference type="PROSITE-ProRule" id="PRU00175"/>
    </source>
</evidence>
<proteinExistence type="predicted"/>
<dbReference type="Gene3D" id="3.30.40.10">
    <property type="entry name" value="Zinc/RING finger domain, C3HC4 (zinc finger)"/>
    <property type="match status" value="1"/>
</dbReference>
<dbReference type="RefSeq" id="XP_013269357.1">
    <property type="nucleotide sequence ID" value="XM_013413903.1"/>
</dbReference>
<evidence type="ECO:0000313" key="9">
    <source>
        <dbReference type="Proteomes" id="UP000053617"/>
    </source>
</evidence>
<keyword evidence="6" id="KW-0472">Membrane</keyword>
<feature type="compositionally biased region" description="Polar residues" evidence="5">
    <location>
        <begin position="224"/>
        <end position="234"/>
    </location>
</feature>
<feature type="domain" description="RING-type" evidence="7">
    <location>
        <begin position="128"/>
        <end position="197"/>
    </location>
</feature>
<dbReference type="InterPro" id="IPR013083">
    <property type="entry name" value="Znf_RING/FYVE/PHD"/>
</dbReference>
<dbReference type="GO" id="GO:0008270">
    <property type="term" value="F:zinc ion binding"/>
    <property type="evidence" value="ECO:0007669"/>
    <property type="project" value="UniProtKB-KW"/>
</dbReference>
<evidence type="ECO:0000256" key="3">
    <source>
        <dbReference type="ARBA" id="ARBA00022833"/>
    </source>
</evidence>
<keyword evidence="1" id="KW-0479">Metal-binding</keyword>
<dbReference type="VEuPathDB" id="FungiDB:Z518_08160"/>
<dbReference type="HOGENOM" id="CLU_1185582_0_0_1"/>
<dbReference type="EMBL" id="KN847480">
    <property type="protein sequence ID" value="KIX02221.1"/>
    <property type="molecule type" value="Genomic_DNA"/>
</dbReference>
<evidence type="ECO:0000256" key="6">
    <source>
        <dbReference type="SAM" id="Phobius"/>
    </source>
</evidence>
<evidence type="ECO:0000313" key="8">
    <source>
        <dbReference type="EMBL" id="KIX02221.1"/>
    </source>
</evidence>
<dbReference type="Proteomes" id="UP000053617">
    <property type="component" value="Unassembled WGS sequence"/>
</dbReference>
<evidence type="ECO:0000259" key="7">
    <source>
        <dbReference type="PROSITE" id="PS50089"/>
    </source>
</evidence>
<keyword evidence="9" id="KW-1185">Reference proteome</keyword>
<keyword evidence="6" id="KW-1133">Transmembrane helix</keyword>
<dbReference type="PROSITE" id="PS50089">
    <property type="entry name" value="ZF_RING_2"/>
    <property type="match status" value="1"/>
</dbReference>
<feature type="transmembrane region" description="Helical" evidence="6">
    <location>
        <begin position="42"/>
        <end position="65"/>
    </location>
</feature>
<dbReference type="SUPFAM" id="SSF57850">
    <property type="entry name" value="RING/U-box"/>
    <property type="match status" value="1"/>
</dbReference>
<evidence type="ECO:0000256" key="2">
    <source>
        <dbReference type="ARBA" id="ARBA00022771"/>
    </source>
</evidence>
<dbReference type="InterPro" id="IPR001841">
    <property type="entry name" value="Znf_RING"/>
</dbReference>
<dbReference type="AlphaFoldDB" id="A0A0D2IG23"/>
<keyword evidence="6" id="KW-0812">Transmembrane</keyword>
<dbReference type="Pfam" id="PF13639">
    <property type="entry name" value="zf-RING_2"/>
    <property type="match status" value="1"/>
</dbReference>
<gene>
    <name evidence="8" type="ORF">Z518_08160</name>
</gene>
<dbReference type="OrthoDB" id="8062037at2759"/>
<feature type="region of interest" description="Disordered" evidence="5">
    <location>
        <begin position="203"/>
        <end position="234"/>
    </location>
</feature>
<reference evidence="8 9" key="1">
    <citation type="submission" date="2015-01" db="EMBL/GenBank/DDBJ databases">
        <title>The Genome Sequence of Rhinocladiella mackenzie CBS 650.93.</title>
        <authorList>
            <consortium name="The Broad Institute Genomics Platform"/>
            <person name="Cuomo C."/>
            <person name="de Hoog S."/>
            <person name="Gorbushina A."/>
            <person name="Stielow B."/>
            <person name="Teixiera M."/>
            <person name="Abouelleil A."/>
            <person name="Chapman S.B."/>
            <person name="Priest M."/>
            <person name="Young S.K."/>
            <person name="Wortman J."/>
            <person name="Nusbaum C."/>
            <person name="Birren B."/>
        </authorList>
    </citation>
    <scope>NUCLEOTIDE SEQUENCE [LARGE SCALE GENOMIC DNA]</scope>
    <source>
        <strain evidence="8 9">CBS 650.93</strain>
    </source>
</reference>
<dbReference type="SMART" id="SM00184">
    <property type="entry name" value="RING"/>
    <property type="match status" value="1"/>
</dbReference>
<dbReference type="GeneID" id="25296231"/>
<organism evidence="8 9">
    <name type="scientific">Rhinocladiella mackenziei CBS 650.93</name>
    <dbReference type="NCBI Taxonomy" id="1442369"/>
    <lineage>
        <taxon>Eukaryota</taxon>
        <taxon>Fungi</taxon>
        <taxon>Dikarya</taxon>
        <taxon>Ascomycota</taxon>
        <taxon>Pezizomycotina</taxon>
        <taxon>Eurotiomycetes</taxon>
        <taxon>Chaetothyriomycetidae</taxon>
        <taxon>Chaetothyriales</taxon>
        <taxon>Herpotrichiellaceae</taxon>
        <taxon>Rhinocladiella</taxon>
    </lineage>
</organism>
<evidence type="ECO:0000256" key="5">
    <source>
        <dbReference type="SAM" id="MobiDB-lite"/>
    </source>
</evidence>
<dbReference type="STRING" id="1442369.A0A0D2IG23"/>
<evidence type="ECO:0000256" key="1">
    <source>
        <dbReference type="ARBA" id="ARBA00022723"/>
    </source>
</evidence>
<dbReference type="PANTHER" id="PTHR14155">
    <property type="entry name" value="RING FINGER DOMAIN-CONTAINING"/>
    <property type="match status" value="1"/>
</dbReference>
<keyword evidence="2 4" id="KW-0863">Zinc-finger</keyword>
<keyword evidence="3" id="KW-0862">Zinc</keyword>
<dbReference type="PANTHER" id="PTHR14155:SF627">
    <property type="entry name" value="OS06G0192800 PROTEIN"/>
    <property type="match status" value="1"/>
</dbReference>
<accession>A0A0D2IG23</accession>
<protein>
    <recommendedName>
        <fullName evidence="7">RING-type domain-containing protein</fullName>
    </recommendedName>
</protein>
<sequence>MAPITLPHFEKLIIRNVSEGDSNSNSSQPEPSSRGPESDLSALYLCPLVVIVVVILLASLTVWVARRRSKRAEEKQNIWREKRKESLLKSLPDPILWQPPISRQEKASSGEPGSQNSLNTVQQEQEICAFCLEEFKSSDMVQRLPQCQHFFHSACADEWMTRELQRSEKWESMSNLSEPSKIERTLRSISMTCPLCRKKLHEQSTAELTEPEPAHVRHGPEPQSMMSGSAQSVL</sequence>
<dbReference type="InterPro" id="IPR053238">
    <property type="entry name" value="RING-H2_zinc_finger"/>
</dbReference>